<evidence type="ECO:0000256" key="2">
    <source>
        <dbReference type="ARBA" id="ARBA00022475"/>
    </source>
</evidence>
<dbReference type="EMBL" id="JROO01000039">
    <property type="protein sequence ID" value="KIH97339.1"/>
    <property type="molecule type" value="Genomic_DNA"/>
</dbReference>
<dbReference type="GO" id="GO:0005886">
    <property type="term" value="C:plasma membrane"/>
    <property type="evidence" value="ECO:0007669"/>
    <property type="project" value="UniProtKB-SubCell"/>
</dbReference>
<comment type="caution">
    <text evidence="7">The sequence shown here is derived from an EMBL/GenBank/DDBJ whole genome shotgun (WGS) entry which is preliminary data.</text>
</comment>
<evidence type="ECO:0000313" key="8">
    <source>
        <dbReference type="Proteomes" id="UP000031675"/>
    </source>
</evidence>
<dbReference type="PANTHER" id="PTHR30482">
    <property type="entry name" value="HIGH-AFFINITY BRANCHED-CHAIN AMINO ACID TRANSPORT SYSTEM PERMEASE"/>
    <property type="match status" value="1"/>
</dbReference>
<protein>
    <submittedName>
        <fullName evidence="7">Branched-chain amino acid ABC transporter permease</fullName>
    </submittedName>
</protein>
<reference evidence="8" key="1">
    <citation type="journal article" date="2015" name="Chem. Biol.">
        <title>Structure, bioactivity, and resistance mechanism of streptomonomicin, an unusual lasso Peptide from an understudied halophilic actinomycete.</title>
        <authorList>
            <person name="Metelev M."/>
            <person name="Tietz J.I."/>
            <person name="Melby J.O."/>
            <person name="Blair P.M."/>
            <person name="Zhu L."/>
            <person name="Livnat I."/>
            <person name="Severinov K."/>
            <person name="Mitchell D.A."/>
        </authorList>
    </citation>
    <scope>NUCLEOTIDE SEQUENCE [LARGE SCALE GENOMIC DNA]</scope>
    <source>
        <strain evidence="8">YIM 90003</strain>
    </source>
</reference>
<dbReference type="CDD" id="cd06581">
    <property type="entry name" value="TM_PBP1_LivM_like"/>
    <property type="match status" value="1"/>
</dbReference>
<dbReference type="STRING" id="183763.LP52_19750"/>
<gene>
    <name evidence="7" type="ORF">LP52_19750</name>
</gene>
<feature type="transmembrane region" description="Helical" evidence="6">
    <location>
        <begin position="37"/>
        <end position="55"/>
    </location>
</feature>
<dbReference type="Proteomes" id="UP000031675">
    <property type="component" value="Unassembled WGS sequence"/>
</dbReference>
<evidence type="ECO:0000256" key="3">
    <source>
        <dbReference type="ARBA" id="ARBA00022692"/>
    </source>
</evidence>
<evidence type="ECO:0000256" key="5">
    <source>
        <dbReference type="ARBA" id="ARBA00023136"/>
    </source>
</evidence>
<keyword evidence="5 6" id="KW-0472">Membrane</keyword>
<evidence type="ECO:0000256" key="1">
    <source>
        <dbReference type="ARBA" id="ARBA00004651"/>
    </source>
</evidence>
<keyword evidence="2" id="KW-1003">Cell membrane</keyword>
<organism evidence="7 8">
    <name type="scientific">Streptomonospora alba</name>
    <dbReference type="NCBI Taxonomy" id="183763"/>
    <lineage>
        <taxon>Bacteria</taxon>
        <taxon>Bacillati</taxon>
        <taxon>Actinomycetota</taxon>
        <taxon>Actinomycetes</taxon>
        <taxon>Streptosporangiales</taxon>
        <taxon>Nocardiopsidaceae</taxon>
        <taxon>Streptomonospora</taxon>
    </lineage>
</organism>
<evidence type="ECO:0000256" key="4">
    <source>
        <dbReference type="ARBA" id="ARBA00022989"/>
    </source>
</evidence>
<feature type="transmembrane region" description="Helical" evidence="6">
    <location>
        <begin position="61"/>
        <end position="85"/>
    </location>
</feature>
<comment type="subcellular location">
    <subcellularLocation>
        <location evidence="1">Cell membrane</location>
        <topology evidence="1">Multi-pass membrane protein</topology>
    </subcellularLocation>
</comment>
<sequence length="328" mass="35042">MDIMTILALSLETAIGPIAAIYVLAAIGLNMHFGYTGLLNFGQVGFMLVGAYGVAVSVTTFGLPLSVGFVISLGCSAVLALILGIPTLRLRADYLAISTIAVAEVLRLVYRAEFARPVTGGVYGRNSFADAFYDANPLPAGSYGVGDVDFNAGELWLTLACWGLVALGLVMTALLMNSPWGRVIKGIREDEDAVRSLGKDAFTYKLQSLVFGGVFGGLAGAMIALNQQNIHPDQFMPQVTFYLWAMLLLGGVGTLWGPVVGPVIMWFLLTLFDETLRGMASMDVLPFLATSDSGPLRHALVGVVLMVLIVYRPQGLVGNRKEMLVNVK</sequence>
<keyword evidence="4 6" id="KW-1133">Transmembrane helix</keyword>
<feature type="transmembrane region" description="Helical" evidence="6">
    <location>
        <begin position="155"/>
        <end position="176"/>
    </location>
</feature>
<feature type="transmembrane region" description="Helical" evidence="6">
    <location>
        <begin position="6"/>
        <end position="25"/>
    </location>
</feature>
<accession>A0A0C2FDT9</accession>
<name>A0A0C2FDT9_9ACTN</name>
<dbReference type="InterPro" id="IPR001851">
    <property type="entry name" value="ABC_transp_permease"/>
</dbReference>
<dbReference type="InterPro" id="IPR043428">
    <property type="entry name" value="LivM-like"/>
</dbReference>
<dbReference type="AlphaFoldDB" id="A0A0C2FDT9"/>
<dbReference type="OrthoDB" id="9814461at2"/>
<keyword evidence="3 6" id="KW-0812">Transmembrane</keyword>
<dbReference type="Pfam" id="PF02653">
    <property type="entry name" value="BPD_transp_2"/>
    <property type="match status" value="1"/>
</dbReference>
<keyword evidence="8" id="KW-1185">Reference proteome</keyword>
<dbReference type="RefSeq" id="WP_040275744.1">
    <property type="nucleotide sequence ID" value="NZ_JROO01000039.1"/>
</dbReference>
<dbReference type="PANTHER" id="PTHR30482:SF10">
    <property type="entry name" value="HIGH-AFFINITY BRANCHED-CHAIN AMINO ACID TRANSPORT PROTEIN BRAE"/>
    <property type="match status" value="1"/>
</dbReference>
<proteinExistence type="predicted"/>
<evidence type="ECO:0000256" key="6">
    <source>
        <dbReference type="SAM" id="Phobius"/>
    </source>
</evidence>
<dbReference type="GO" id="GO:0015658">
    <property type="term" value="F:branched-chain amino acid transmembrane transporter activity"/>
    <property type="evidence" value="ECO:0007669"/>
    <property type="project" value="InterPro"/>
</dbReference>
<feature type="transmembrane region" description="Helical" evidence="6">
    <location>
        <begin position="241"/>
        <end position="269"/>
    </location>
</feature>
<evidence type="ECO:0000313" key="7">
    <source>
        <dbReference type="EMBL" id="KIH97339.1"/>
    </source>
</evidence>